<sequence>MSYCKCGGYLGSGGVDGYAGRWCQCANPVMDDTQTVSSGQVTLTCTCSGCKELEAENKALREEVERLEEIEWMYNDLCK</sequence>
<organism evidence="1">
    <name type="scientific">marine sediment metagenome</name>
    <dbReference type="NCBI Taxonomy" id="412755"/>
    <lineage>
        <taxon>unclassified sequences</taxon>
        <taxon>metagenomes</taxon>
        <taxon>ecological metagenomes</taxon>
    </lineage>
</organism>
<proteinExistence type="predicted"/>
<dbReference type="AlphaFoldDB" id="X0W954"/>
<gene>
    <name evidence="1" type="ORF">S01H1_53962</name>
</gene>
<accession>X0W954</accession>
<dbReference type="EMBL" id="BARS01034977">
    <property type="protein sequence ID" value="GAG27449.1"/>
    <property type="molecule type" value="Genomic_DNA"/>
</dbReference>
<comment type="caution">
    <text evidence="1">The sequence shown here is derived from an EMBL/GenBank/DDBJ whole genome shotgun (WGS) entry which is preliminary data.</text>
</comment>
<reference evidence="1" key="1">
    <citation type="journal article" date="2014" name="Front. Microbiol.">
        <title>High frequency of phylogenetically diverse reductive dehalogenase-homologous genes in deep subseafloor sedimentary metagenomes.</title>
        <authorList>
            <person name="Kawai M."/>
            <person name="Futagami T."/>
            <person name="Toyoda A."/>
            <person name="Takaki Y."/>
            <person name="Nishi S."/>
            <person name="Hori S."/>
            <person name="Arai W."/>
            <person name="Tsubouchi T."/>
            <person name="Morono Y."/>
            <person name="Uchiyama I."/>
            <person name="Ito T."/>
            <person name="Fujiyama A."/>
            <person name="Inagaki F."/>
            <person name="Takami H."/>
        </authorList>
    </citation>
    <scope>NUCLEOTIDE SEQUENCE</scope>
    <source>
        <strain evidence="1">Expedition CK06-06</strain>
    </source>
</reference>
<evidence type="ECO:0000313" key="1">
    <source>
        <dbReference type="EMBL" id="GAG27449.1"/>
    </source>
</evidence>
<name>X0W954_9ZZZZ</name>
<protein>
    <submittedName>
        <fullName evidence="1">Uncharacterized protein</fullName>
    </submittedName>
</protein>